<protein>
    <submittedName>
        <fullName evidence="3">Uncharacterized protein</fullName>
    </submittedName>
</protein>
<proteinExistence type="predicted"/>
<evidence type="ECO:0000313" key="3">
    <source>
        <dbReference type="EMBL" id="PKW18068.1"/>
    </source>
</evidence>
<evidence type="ECO:0000256" key="2">
    <source>
        <dbReference type="SAM" id="MobiDB-lite"/>
    </source>
</evidence>
<comment type="caution">
    <text evidence="3">The sequence shown here is derived from an EMBL/GenBank/DDBJ whole genome shotgun (WGS) entry which is preliminary data.</text>
</comment>
<reference evidence="3" key="1">
    <citation type="submission" date="2017-12" db="EMBL/GenBank/DDBJ databases">
        <title>Sequencing the genomes of 1000 Actinobacteria strains.</title>
        <authorList>
            <person name="Klenk H.-P."/>
        </authorList>
    </citation>
    <scope>NUCLEOTIDE SEQUENCE [LARGE SCALE GENOMIC DNA]</scope>
    <source>
        <strain evidence="3">DSM 44228</strain>
    </source>
</reference>
<accession>A0A2N3Y575</accession>
<name>A0A2N3Y575_SACSN</name>
<gene>
    <name evidence="3" type="ORF">A8926_6123</name>
</gene>
<keyword evidence="1" id="KW-0175">Coiled coil</keyword>
<feature type="compositionally biased region" description="Basic and acidic residues" evidence="2">
    <location>
        <begin position="36"/>
        <end position="47"/>
    </location>
</feature>
<dbReference type="STRING" id="994479.GCA_000194155_05490"/>
<dbReference type="AlphaFoldDB" id="A0A2N3Y575"/>
<keyword evidence="4" id="KW-1185">Reference proteome</keyword>
<dbReference type="EMBL" id="PJNB01000001">
    <property type="protein sequence ID" value="PKW18068.1"/>
    <property type="molecule type" value="Genomic_DNA"/>
</dbReference>
<feature type="region of interest" description="Disordered" evidence="2">
    <location>
        <begin position="1"/>
        <end position="48"/>
    </location>
</feature>
<evidence type="ECO:0000256" key="1">
    <source>
        <dbReference type="SAM" id="Coils"/>
    </source>
</evidence>
<sequence length="129" mass="14225">MLARGRLAPGIAGVGESGQQDEQDAMVPSGVSEQAGPDRNEHYERTRRMGSISMRGYWEEAQRRIEDLKAELRAKLGAAQAELDEIVDDQREPAREHTRASREKQAAVFVSAGIQPVLGRAAPRGCAWR</sequence>
<dbReference type="Proteomes" id="UP000233786">
    <property type="component" value="Unassembled WGS sequence"/>
</dbReference>
<organism evidence="3 4">
    <name type="scientific">Saccharopolyspora spinosa</name>
    <dbReference type="NCBI Taxonomy" id="60894"/>
    <lineage>
        <taxon>Bacteria</taxon>
        <taxon>Bacillati</taxon>
        <taxon>Actinomycetota</taxon>
        <taxon>Actinomycetes</taxon>
        <taxon>Pseudonocardiales</taxon>
        <taxon>Pseudonocardiaceae</taxon>
        <taxon>Saccharopolyspora</taxon>
    </lineage>
</organism>
<feature type="coiled-coil region" evidence="1">
    <location>
        <begin position="58"/>
        <end position="89"/>
    </location>
</feature>
<evidence type="ECO:0000313" key="4">
    <source>
        <dbReference type="Proteomes" id="UP000233786"/>
    </source>
</evidence>